<accession>A0AA39FY95</accession>
<comment type="caution">
    <text evidence="3">The sequence shown here is derived from an EMBL/GenBank/DDBJ whole genome shotgun (WGS) entry which is preliminary data.</text>
</comment>
<name>A0AA39FY95_9HYME</name>
<dbReference type="PANTHER" id="PTHR16294">
    <property type="entry name" value="DYSTROBREVIN BINDING PROTEIN 1 DYSBINDIN"/>
    <property type="match status" value="1"/>
</dbReference>
<evidence type="ECO:0000313" key="4">
    <source>
        <dbReference type="Proteomes" id="UP001168990"/>
    </source>
</evidence>
<keyword evidence="2" id="KW-0175">Coiled coil</keyword>
<evidence type="ECO:0008006" key="5">
    <source>
        <dbReference type="Google" id="ProtNLM"/>
    </source>
</evidence>
<protein>
    <recommendedName>
        <fullName evidence="5">Dysbindin</fullName>
    </recommendedName>
</protein>
<dbReference type="EMBL" id="JAQQBS010000001">
    <property type="protein sequence ID" value="KAK0177933.1"/>
    <property type="molecule type" value="Genomic_DNA"/>
</dbReference>
<reference evidence="3" key="1">
    <citation type="journal article" date="2023" name="bioRxiv">
        <title>Scaffold-level genome assemblies of two parasitoid biocontrol wasps reveal the parthenogenesis mechanism and an associated novel virus.</title>
        <authorList>
            <person name="Inwood S."/>
            <person name="Skelly J."/>
            <person name="Guhlin J."/>
            <person name="Harrop T."/>
            <person name="Goldson S."/>
            <person name="Dearden P."/>
        </authorList>
    </citation>
    <scope>NUCLEOTIDE SEQUENCE</scope>
    <source>
        <strain evidence="3">Irish</strain>
        <tissue evidence="3">Whole body</tissue>
    </source>
</reference>
<dbReference type="AlphaFoldDB" id="A0AA39FY95"/>
<dbReference type="InterPro" id="IPR007531">
    <property type="entry name" value="Dysbindin"/>
</dbReference>
<dbReference type="PANTHER" id="PTHR16294:SF6">
    <property type="entry name" value="DYNAMIN N-TERMINAL DOMAIN-CONTAINING PROTEIN"/>
    <property type="match status" value="1"/>
</dbReference>
<evidence type="ECO:0000313" key="3">
    <source>
        <dbReference type="EMBL" id="KAK0177933.1"/>
    </source>
</evidence>
<sequence>MKAHEVDALIGGVYEKLNKQCNSIIILNGALAAIPKINNAIQNLMDQIGTLEEAFEEVEAALFTLEDLNEKLELQNRQLDHRFQLALYKEKKLTELDSVRGKLANDHSERVLQQELKHQKLLKERQETFDEVFKGELESYKATGVVPKLSSPQKGPALEEIILEDDYADFDEFLNG</sequence>
<evidence type="ECO:0000256" key="2">
    <source>
        <dbReference type="SAM" id="Coils"/>
    </source>
</evidence>
<organism evidence="3 4">
    <name type="scientific">Microctonus aethiopoides</name>
    <dbReference type="NCBI Taxonomy" id="144406"/>
    <lineage>
        <taxon>Eukaryota</taxon>
        <taxon>Metazoa</taxon>
        <taxon>Ecdysozoa</taxon>
        <taxon>Arthropoda</taxon>
        <taxon>Hexapoda</taxon>
        <taxon>Insecta</taxon>
        <taxon>Pterygota</taxon>
        <taxon>Neoptera</taxon>
        <taxon>Endopterygota</taxon>
        <taxon>Hymenoptera</taxon>
        <taxon>Apocrita</taxon>
        <taxon>Ichneumonoidea</taxon>
        <taxon>Braconidae</taxon>
        <taxon>Euphorinae</taxon>
        <taxon>Microctonus</taxon>
    </lineage>
</organism>
<reference evidence="3" key="2">
    <citation type="submission" date="2023-03" db="EMBL/GenBank/DDBJ databases">
        <authorList>
            <person name="Inwood S.N."/>
            <person name="Skelly J.G."/>
            <person name="Guhlin J."/>
            <person name="Harrop T.W.R."/>
            <person name="Goldson S.G."/>
            <person name="Dearden P.K."/>
        </authorList>
    </citation>
    <scope>NUCLEOTIDE SEQUENCE</scope>
    <source>
        <strain evidence="3">Irish</strain>
        <tissue evidence="3">Whole body</tissue>
    </source>
</reference>
<proteinExistence type="inferred from homology"/>
<evidence type="ECO:0000256" key="1">
    <source>
        <dbReference type="ARBA" id="ARBA00008686"/>
    </source>
</evidence>
<gene>
    <name evidence="3" type="ORF">PV328_001929</name>
</gene>
<feature type="coiled-coil region" evidence="2">
    <location>
        <begin position="34"/>
        <end position="82"/>
    </location>
</feature>
<dbReference type="Proteomes" id="UP001168990">
    <property type="component" value="Unassembled WGS sequence"/>
</dbReference>
<comment type="similarity">
    <text evidence="1">Belongs to the dysbindin family.</text>
</comment>
<keyword evidence="4" id="KW-1185">Reference proteome</keyword>
<dbReference type="GO" id="GO:0005737">
    <property type="term" value="C:cytoplasm"/>
    <property type="evidence" value="ECO:0007669"/>
    <property type="project" value="InterPro"/>
</dbReference>